<comment type="caution">
    <text evidence="9">The sequence shown here is derived from an EMBL/GenBank/DDBJ whole genome shotgun (WGS) entry which is preliminary data.</text>
</comment>
<name>A0A4E0QXT3_FASHE</name>
<comment type="similarity">
    <text evidence="1">Belongs to the class-I aminoacyl-tRNA synthetase family.</text>
</comment>
<dbReference type="Gene3D" id="3.40.50.620">
    <property type="entry name" value="HUPs"/>
    <property type="match status" value="1"/>
</dbReference>
<reference evidence="9" key="1">
    <citation type="submission" date="2019-03" db="EMBL/GenBank/DDBJ databases">
        <title>Improved annotation for the trematode Fasciola hepatica.</title>
        <authorList>
            <person name="Choi Y.-J."/>
            <person name="Martin J."/>
            <person name="Mitreva M."/>
        </authorList>
    </citation>
    <scope>NUCLEOTIDE SEQUENCE [LARGE SCALE GENOMIC DNA]</scope>
</reference>
<dbReference type="EMBL" id="JXXN02005120">
    <property type="protein sequence ID" value="THD20125.1"/>
    <property type="molecule type" value="Genomic_DNA"/>
</dbReference>
<gene>
    <name evidence="9" type="ORF">D915_009079</name>
</gene>
<dbReference type="GO" id="GO:0004823">
    <property type="term" value="F:leucine-tRNA ligase activity"/>
    <property type="evidence" value="ECO:0007669"/>
    <property type="project" value="UniProtKB-EC"/>
</dbReference>
<evidence type="ECO:0000256" key="2">
    <source>
        <dbReference type="ARBA" id="ARBA00013164"/>
    </source>
</evidence>
<sequence length="188" mass="20595">MDPQPECERGLNSSRKLIVFHGAVDIAEVDSRKLCVMSSVAASIWPERLAIWAVHPFTGRLIPMIRQPQIHLPLSVAFPDFVRTVFDAQSEALAKIVDLPSAPASISPSKPINGHGLSSDPVLVTPVSELNGLRIEEATEKSTQLLKKAGRGGFWSSESRSDWLVSRQRYWGTPIPIVHCDSCGVSED</sequence>
<keyword evidence="10" id="KW-1185">Reference proteome</keyword>
<dbReference type="InterPro" id="IPR002300">
    <property type="entry name" value="aa-tRNA-synth_Ia"/>
</dbReference>
<evidence type="ECO:0000256" key="4">
    <source>
        <dbReference type="ARBA" id="ARBA00022741"/>
    </source>
</evidence>
<organism evidence="9 10">
    <name type="scientific">Fasciola hepatica</name>
    <name type="common">Liver fluke</name>
    <dbReference type="NCBI Taxonomy" id="6192"/>
    <lineage>
        <taxon>Eukaryota</taxon>
        <taxon>Metazoa</taxon>
        <taxon>Spiralia</taxon>
        <taxon>Lophotrochozoa</taxon>
        <taxon>Platyhelminthes</taxon>
        <taxon>Trematoda</taxon>
        <taxon>Digenea</taxon>
        <taxon>Plagiorchiida</taxon>
        <taxon>Echinostomata</taxon>
        <taxon>Echinostomatoidea</taxon>
        <taxon>Fasciolidae</taxon>
        <taxon>Fasciola</taxon>
    </lineage>
</organism>
<evidence type="ECO:0000256" key="5">
    <source>
        <dbReference type="ARBA" id="ARBA00022840"/>
    </source>
</evidence>
<proteinExistence type="inferred from homology"/>
<evidence type="ECO:0000313" key="10">
    <source>
        <dbReference type="Proteomes" id="UP000230066"/>
    </source>
</evidence>
<evidence type="ECO:0000259" key="8">
    <source>
        <dbReference type="Pfam" id="PF00133"/>
    </source>
</evidence>
<dbReference type="Proteomes" id="UP000230066">
    <property type="component" value="Unassembled WGS sequence"/>
</dbReference>
<dbReference type="InterPro" id="IPR014729">
    <property type="entry name" value="Rossmann-like_a/b/a_fold"/>
</dbReference>
<dbReference type="GO" id="GO:0005739">
    <property type="term" value="C:mitochondrion"/>
    <property type="evidence" value="ECO:0007669"/>
    <property type="project" value="TreeGrafter"/>
</dbReference>
<evidence type="ECO:0000256" key="1">
    <source>
        <dbReference type="ARBA" id="ARBA00005594"/>
    </source>
</evidence>
<keyword evidence="5" id="KW-0067">ATP-binding</keyword>
<keyword evidence="6" id="KW-0648">Protein biosynthesis</keyword>
<feature type="domain" description="Aminoacyl-tRNA synthetase class Ia" evidence="8">
    <location>
        <begin position="158"/>
        <end position="179"/>
    </location>
</feature>
<dbReference type="SUPFAM" id="SSF52374">
    <property type="entry name" value="Nucleotidylyl transferase"/>
    <property type="match status" value="1"/>
</dbReference>
<keyword evidence="3" id="KW-0436">Ligase</keyword>
<dbReference type="PANTHER" id="PTHR43740">
    <property type="entry name" value="LEUCYL-TRNA SYNTHETASE"/>
    <property type="match status" value="1"/>
</dbReference>
<dbReference type="GO" id="GO:0005524">
    <property type="term" value="F:ATP binding"/>
    <property type="evidence" value="ECO:0007669"/>
    <property type="project" value="UniProtKB-KW"/>
</dbReference>
<evidence type="ECO:0000313" key="9">
    <source>
        <dbReference type="EMBL" id="THD20125.1"/>
    </source>
</evidence>
<dbReference type="EC" id="6.1.1.4" evidence="2"/>
<dbReference type="PANTHER" id="PTHR43740:SF2">
    <property type="entry name" value="LEUCINE--TRNA LIGASE, MITOCHONDRIAL"/>
    <property type="match status" value="1"/>
</dbReference>
<evidence type="ECO:0000256" key="6">
    <source>
        <dbReference type="ARBA" id="ARBA00022917"/>
    </source>
</evidence>
<keyword evidence="7" id="KW-0030">Aminoacyl-tRNA synthetase</keyword>
<keyword evidence="4" id="KW-0547">Nucleotide-binding</keyword>
<dbReference type="GO" id="GO:0032543">
    <property type="term" value="P:mitochondrial translation"/>
    <property type="evidence" value="ECO:0007669"/>
    <property type="project" value="TreeGrafter"/>
</dbReference>
<evidence type="ECO:0000256" key="7">
    <source>
        <dbReference type="ARBA" id="ARBA00023146"/>
    </source>
</evidence>
<protein>
    <recommendedName>
        <fullName evidence="2">leucine--tRNA ligase</fullName>
        <ecNumber evidence="2">6.1.1.4</ecNumber>
    </recommendedName>
</protein>
<dbReference type="Pfam" id="PF00133">
    <property type="entry name" value="tRNA-synt_1"/>
    <property type="match status" value="1"/>
</dbReference>
<dbReference type="GO" id="GO:0006429">
    <property type="term" value="P:leucyl-tRNA aminoacylation"/>
    <property type="evidence" value="ECO:0007669"/>
    <property type="project" value="InterPro"/>
</dbReference>
<accession>A0A4E0QXT3</accession>
<dbReference type="AlphaFoldDB" id="A0A4E0QXT3"/>
<evidence type="ECO:0000256" key="3">
    <source>
        <dbReference type="ARBA" id="ARBA00022598"/>
    </source>
</evidence>
<dbReference type="InterPro" id="IPR002302">
    <property type="entry name" value="Leu-tRNA-ligase"/>
</dbReference>